<accession>A0ABV5EZL0</accession>
<feature type="transmembrane region" description="Helical" evidence="1">
    <location>
        <begin position="7"/>
        <end position="24"/>
    </location>
</feature>
<comment type="caution">
    <text evidence="2">The sequence shown here is derived from an EMBL/GenBank/DDBJ whole genome shotgun (WGS) entry which is preliminary data.</text>
</comment>
<evidence type="ECO:0000313" key="3">
    <source>
        <dbReference type="Proteomes" id="UP001589605"/>
    </source>
</evidence>
<keyword evidence="1" id="KW-1133">Transmembrane helix</keyword>
<name>A0ABV5EZL0_9FLAO</name>
<gene>
    <name evidence="2" type="ORF">ACFFVB_06010</name>
</gene>
<dbReference type="EMBL" id="JBHMEZ010000003">
    <property type="protein sequence ID" value="MFB9052630.1"/>
    <property type="molecule type" value="Genomic_DNA"/>
</dbReference>
<keyword evidence="3" id="KW-1185">Reference proteome</keyword>
<keyword evidence="1" id="KW-0472">Membrane</keyword>
<protein>
    <submittedName>
        <fullName evidence="2">Uncharacterized protein</fullName>
    </submittedName>
</protein>
<dbReference type="Proteomes" id="UP001589605">
    <property type="component" value="Unassembled WGS sequence"/>
</dbReference>
<evidence type="ECO:0000256" key="1">
    <source>
        <dbReference type="SAM" id="Phobius"/>
    </source>
</evidence>
<sequence length="72" mass="7897">MFSDKTSFILAISVSLTFSIAGMLDILDNLVVASVIIIAFMLVVINLFIRDKAPIKAAPKKEDIIKKNVDES</sequence>
<evidence type="ECO:0000313" key="2">
    <source>
        <dbReference type="EMBL" id="MFB9052630.1"/>
    </source>
</evidence>
<dbReference type="RefSeq" id="WP_382381810.1">
    <property type="nucleotide sequence ID" value="NZ_JBHMEZ010000003.1"/>
</dbReference>
<keyword evidence="1" id="KW-0812">Transmembrane</keyword>
<reference evidence="2 3" key="1">
    <citation type="submission" date="2024-09" db="EMBL/GenBank/DDBJ databases">
        <authorList>
            <person name="Sun Q."/>
            <person name="Mori K."/>
        </authorList>
    </citation>
    <scope>NUCLEOTIDE SEQUENCE [LARGE SCALE GENOMIC DNA]</scope>
    <source>
        <strain evidence="2 3">CECT 8286</strain>
    </source>
</reference>
<organism evidence="2 3">
    <name type="scientific">Formosa undariae</name>
    <dbReference type="NCBI Taxonomy" id="1325436"/>
    <lineage>
        <taxon>Bacteria</taxon>
        <taxon>Pseudomonadati</taxon>
        <taxon>Bacteroidota</taxon>
        <taxon>Flavobacteriia</taxon>
        <taxon>Flavobacteriales</taxon>
        <taxon>Flavobacteriaceae</taxon>
        <taxon>Formosa</taxon>
    </lineage>
</organism>
<proteinExistence type="predicted"/>
<feature type="transmembrane region" description="Helical" evidence="1">
    <location>
        <begin position="30"/>
        <end position="49"/>
    </location>
</feature>